<dbReference type="EMBL" id="MIJE01000001">
    <property type="protein sequence ID" value="OEF98732.1"/>
    <property type="molecule type" value="Genomic_DNA"/>
</dbReference>
<dbReference type="RefSeq" id="WP_069642224.1">
    <property type="nucleotide sequence ID" value="NZ_MIJE01000001.1"/>
</dbReference>
<dbReference type="PANTHER" id="PTHR43133:SF53">
    <property type="entry name" value="ECF RNA POLYMERASE SIGMA-E FACTOR"/>
    <property type="match status" value="1"/>
</dbReference>
<dbReference type="Pfam" id="PF04542">
    <property type="entry name" value="Sigma70_r2"/>
    <property type="match status" value="1"/>
</dbReference>
<gene>
    <name evidence="7" type="ORF">BHF68_03475</name>
</gene>
<dbReference type="PANTHER" id="PTHR43133">
    <property type="entry name" value="RNA POLYMERASE ECF-TYPE SIGMA FACTO"/>
    <property type="match status" value="1"/>
</dbReference>
<keyword evidence="4" id="KW-0804">Transcription</keyword>
<evidence type="ECO:0000256" key="2">
    <source>
        <dbReference type="ARBA" id="ARBA00023015"/>
    </source>
</evidence>
<evidence type="ECO:0000313" key="8">
    <source>
        <dbReference type="Proteomes" id="UP000094296"/>
    </source>
</evidence>
<dbReference type="InterPro" id="IPR013325">
    <property type="entry name" value="RNA_pol_sigma_r2"/>
</dbReference>
<reference evidence="7 8" key="1">
    <citation type="submission" date="2016-09" db="EMBL/GenBank/DDBJ databases">
        <title>Draft genome sequence for the type strain of Desulfuribacillus alkaliarsenatis AHT28, an obligately anaerobic, sulfidogenic bacterium isolated from Russian soda lake sediments.</title>
        <authorList>
            <person name="Abin C.A."/>
            <person name="Hollibaugh J.T."/>
        </authorList>
    </citation>
    <scope>NUCLEOTIDE SEQUENCE [LARGE SCALE GENOMIC DNA]</scope>
    <source>
        <strain evidence="7 8">AHT28</strain>
    </source>
</reference>
<evidence type="ECO:0000256" key="4">
    <source>
        <dbReference type="ARBA" id="ARBA00023163"/>
    </source>
</evidence>
<dbReference type="InterPro" id="IPR013324">
    <property type="entry name" value="RNA_pol_sigma_r3/r4-like"/>
</dbReference>
<dbReference type="OrthoDB" id="9785675at2"/>
<evidence type="ECO:0000259" key="5">
    <source>
        <dbReference type="Pfam" id="PF04542"/>
    </source>
</evidence>
<dbReference type="Gene3D" id="1.10.10.10">
    <property type="entry name" value="Winged helix-like DNA-binding domain superfamily/Winged helix DNA-binding domain"/>
    <property type="match status" value="1"/>
</dbReference>
<evidence type="ECO:0000256" key="3">
    <source>
        <dbReference type="ARBA" id="ARBA00023082"/>
    </source>
</evidence>
<dbReference type="GO" id="GO:0006352">
    <property type="term" value="P:DNA-templated transcription initiation"/>
    <property type="evidence" value="ECO:0007669"/>
    <property type="project" value="InterPro"/>
</dbReference>
<sequence length="189" mass="22175">MNDSQIIQLINEGNQEYYGELIQRHEQKILVFIHYMLKNNSSMEVLAEDLCQETFIKAYKNLNSFRDKEATFTTWLYTIARNTVLSELRKSKNKGQYLEDINIIPKTEADELPEYKLLKNERIHLVREAINTLPETQRMAIILREYEQLDYKQIGEIMDCSVSAVKSLIFRGRSAIKSKLEKYIISGSE</sequence>
<evidence type="ECO:0000259" key="6">
    <source>
        <dbReference type="Pfam" id="PF08281"/>
    </source>
</evidence>
<dbReference type="SUPFAM" id="SSF88659">
    <property type="entry name" value="Sigma3 and sigma4 domains of RNA polymerase sigma factors"/>
    <property type="match status" value="1"/>
</dbReference>
<dbReference type="InterPro" id="IPR039425">
    <property type="entry name" value="RNA_pol_sigma-70-like"/>
</dbReference>
<dbReference type="CDD" id="cd06171">
    <property type="entry name" value="Sigma70_r4"/>
    <property type="match status" value="1"/>
</dbReference>
<protein>
    <submittedName>
        <fullName evidence="7">RNA polymerase subunit sigma-24</fullName>
    </submittedName>
</protein>
<dbReference type="InterPro" id="IPR013249">
    <property type="entry name" value="RNA_pol_sigma70_r4_t2"/>
</dbReference>
<keyword evidence="8" id="KW-1185">Reference proteome</keyword>
<comment type="similarity">
    <text evidence="1">Belongs to the sigma-70 factor family. ECF subfamily.</text>
</comment>
<comment type="caution">
    <text evidence="7">The sequence shown here is derived from an EMBL/GenBank/DDBJ whole genome shotgun (WGS) entry which is preliminary data.</text>
</comment>
<name>A0A1E5G6C5_9FIRM</name>
<dbReference type="GO" id="GO:0003677">
    <property type="term" value="F:DNA binding"/>
    <property type="evidence" value="ECO:0007669"/>
    <property type="project" value="InterPro"/>
</dbReference>
<dbReference type="AlphaFoldDB" id="A0A1E5G6C5"/>
<evidence type="ECO:0000313" key="7">
    <source>
        <dbReference type="EMBL" id="OEF98732.1"/>
    </source>
</evidence>
<dbReference type="InterPro" id="IPR014284">
    <property type="entry name" value="RNA_pol_sigma-70_dom"/>
</dbReference>
<accession>A0A1E5G6C5</accession>
<dbReference type="InterPro" id="IPR036388">
    <property type="entry name" value="WH-like_DNA-bd_sf"/>
</dbReference>
<dbReference type="GO" id="GO:0016987">
    <property type="term" value="F:sigma factor activity"/>
    <property type="evidence" value="ECO:0007669"/>
    <property type="project" value="UniProtKB-KW"/>
</dbReference>
<evidence type="ECO:0000256" key="1">
    <source>
        <dbReference type="ARBA" id="ARBA00010641"/>
    </source>
</evidence>
<dbReference type="STRING" id="766136.BHF68_03475"/>
<feature type="domain" description="RNA polymerase sigma-70 region 2" evidence="5">
    <location>
        <begin position="21"/>
        <end position="92"/>
    </location>
</feature>
<dbReference type="InterPro" id="IPR007627">
    <property type="entry name" value="RNA_pol_sigma70_r2"/>
</dbReference>
<keyword evidence="3" id="KW-0731">Sigma factor</keyword>
<proteinExistence type="inferred from homology"/>
<keyword evidence="2" id="KW-0805">Transcription regulation</keyword>
<dbReference type="NCBIfam" id="TIGR02937">
    <property type="entry name" value="sigma70-ECF"/>
    <property type="match status" value="1"/>
</dbReference>
<dbReference type="Proteomes" id="UP000094296">
    <property type="component" value="Unassembled WGS sequence"/>
</dbReference>
<dbReference type="SUPFAM" id="SSF88946">
    <property type="entry name" value="Sigma2 domain of RNA polymerase sigma factors"/>
    <property type="match status" value="1"/>
</dbReference>
<dbReference type="Pfam" id="PF08281">
    <property type="entry name" value="Sigma70_r4_2"/>
    <property type="match status" value="1"/>
</dbReference>
<dbReference type="Gene3D" id="1.10.1740.10">
    <property type="match status" value="1"/>
</dbReference>
<feature type="domain" description="RNA polymerase sigma factor 70 region 4 type 2" evidence="6">
    <location>
        <begin position="125"/>
        <end position="175"/>
    </location>
</feature>
<organism evidence="7 8">
    <name type="scientific">Desulfuribacillus alkaliarsenatis</name>
    <dbReference type="NCBI Taxonomy" id="766136"/>
    <lineage>
        <taxon>Bacteria</taxon>
        <taxon>Bacillati</taxon>
        <taxon>Bacillota</taxon>
        <taxon>Desulfuribacillia</taxon>
        <taxon>Desulfuribacillales</taxon>
        <taxon>Desulfuribacillaceae</taxon>
        <taxon>Desulfuribacillus</taxon>
    </lineage>
</organism>